<dbReference type="EMBL" id="BKCP01009292">
    <property type="protein sequence ID" value="GER50509.1"/>
    <property type="molecule type" value="Genomic_DNA"/>
</dbReference>
<dbReference type="InterPro" id="IPR023393">
    <property type="entry name" value="START-like_dom_sf"/>
</dbReference>
<dbReference type="CDD" id="cd07816">
    <property type="entry name" value="Bet_v1-like"/>
    <property type="match status" value="1"/>
</dbReference>
<dbReference type="GO" id="GO:0038023">
    <property type="term" value="F:signaling receptor activity"/>
    <property type="evidence" value="ECO:0007669"/>
    <property type="project" value="TreeGrafter"/>
</dbReference>
<evidence type="ECO:0000313" key="4">
    <source>
        <dbReference type="EMBL" id="GER50509.1"/>
    </source>
</evidence>
<dbReference type="GO" id="GO:0006952">
    <property type="term" value="P:defense response"/>
    <property type="evidence" value="ECO:0007669"/>
    <property type="project" value="InterPro"/>
</dbReference>
<keyword evidence="2" id="KW-0017">Alkaloid metabolism</keyword>
<dbReference type="InterPro" id="IPR000916">
    <property type="entry name" value="Bet_v_I/MLP"/>
</dbReference>
<dbReference type="SUPFAM" id="SSF55961">
    <property type="entry name" value="Bet v1-like"/>
    <property type="match status" value="1"/>
</dbReference>
<dbReference type="OrthoDB" id="1879545at2759"/>
<name>A0A5A7QZF7_STRAF</name>
<organism evidence="4 5">
    <name type="scientific">Striga asiatica</name>
    <name type="common">Asiatic witchweed</name>
    <name type="synonym">Buchnera asiatica</name>
    <dbReference type="NCBI Taxonomy" id="4170"/>
    <lineage>
        <taxon>Eukaryota</taxon>
        <taxon>Viridiplantae</taxon>
        <taxon>Streptophyta</taxon>
        <taxon>Embryophyta</taxon>
        <taxon>Tracheophyta</taxon>
        <taxon>Spermatophyta</taxon>
        <taxon>Magnoliopsida</taxon>
        <taxon>eudicotyledons</taxon>
        <taxon>Gunneridae</taxon>
        <taxon>Pentapetalae</taxon>
        <taxon>asterids</taxon>
        <taxon>lamiids</taxon>
        <taxon>Lamiales</taxon>
        <taxon>Orobanchaceae</taxon>
        <taxon>Buchnereae</taxon>
        <taxon>Striga</taxon>
    </lineage>
</organism>
<dbReference type="GO" id="GO:0005737">
    <property type="term" value="C:cytoplasm"/>
    <property type="evidence" value="ECO:0007669"/>
    <property type="project" value="TreeGrafter"/>
</dbReference>
<dbReference type="PANTHER" id="PTHR31213">
    <property type="entry name" value="OS08G0374000 PROTEIN-RELATED"/>
    <property type="match status" value="1"/>
</dbReference>
<accession>A0A5A7QZF7</accession>
<feature type="domain" description="Bet v I/Major latex protein" evidence="3">
    <location>
        <begin position="8"/>
        <end position="135"/>
    </location>
</feature>
<proteinExistence type="inferred from homology"/>
<comment type="similarity">
    <text evidence="1">Belongs to the BetVI family.</text>
</comment>
<dbReference type="InterPro" id="IPR050279">
    <property type="entry name" value="Plant_def-hormone_signal"/>
</dbReference>
<reference evidence="5" key="1">
    <citation type="journal article" date="2019" name="Curr. Biol.">
        <title>Genome Sequence of Striga asiatica Provides Insight into the Evolution of Plant Parasitism.</title>
        <authorList>
            <person name="Yoshida S."/>
            <person name="Kim S."/>
            <person name="Wafula E.K."/>
            <person name="Tanskanen J."/>
            <person name="Kim Y.M."/>
            <person name="Honaas L."/>
            <person name="Yang Z."/>
            <person name="Spallek T."/>
            <person name="Conn C.E."/>
            <person name="Ichihashi Y."/>
            <person name="Cheong K."/>
            <person name="Cui S."/>
            <person name="Der J.P."/>
            <person name="Gundlach H."/>
            <person name="Jiao Y."/>
            <person name="Hori C."/>
            <person name="Ishida J.K."/>
            <person name="Kasahara H."/>
            <person name="Kiba T."/>
            <person name="Kim M.S."/>
            <person name="Koo N."/>
            <person name="Laohavisit A."/>
            <person name="Lee Y.H."/>
            <person name="Lumba S."/>
            <person name="McCourt P."/>
            <person name="Mortimer J.C."/>
            <person name="Mutuku J.M."/>
            <person name="Nomura T."/>
            <person name="Sasaki-Sekimoto Y."/>
            <person name="Seto Y."/>
            <person name="Wang Y."/>
            <person name="Wakatake T."/>
            <person name="Sakakibara H."/>
            <person name="Demura T."/>
            <person name="Yamaguchi S."/>
            <person name="Yoneyama K."/>
            <person name="Manabe R.I."/>
            <person name="Nelson D.C."/>
            <person name="Schulman A.H."/>
            <person name="Timko M.P."/>
            <person name="dePamphilis C.W."/>
            <person name="Choi D."/>
            <person name="Shirasu K."/>
        </authorList>
    </citation>
    <scope>NUCLEOTIDE SEQUENCE [LARGE SCALE GENOMIC DNA]</scope>
    <source>
        <strain evidence="5">cv. UVA1</strain>
    </source>
</reference>
<dbReference type="Gene3D" id="3.30.530.20">
    <property type="match status" value="1"/>
</dbReference>
<dbReference type="GO" id="GO:0010427">
    <property type="term" value="F:abscisic acid binding"/>
    <property type="evidence" value="ECO:0007669"/>
    <property type="project" value="TreeGrafter"/>
</dbReference>
<dbReference type="Pfam" id="PF00407">
    <property type="entry name" value="Bet_v_1"/>
    <property type="match status" value="1"/>
</dbReference>
<comment type="caution">
    <text evidence="4">The sequence shown here is derived from an EMBL/GenBank/DDBJ whole genome shotgun (WGS) entry which is preliminary data.</text>
</comment>
<dbReference type="GO" id="GO:0004864">
    <property type="term" value="F:protein phosphatase inhibitor activity"/>
    <property type="evidence" value="ECO:0007669"/>
    <property type="project" value="TreeGrafter"/>
</dbReference>
<keyword evidence="5" id="KW-1185">Reference proteome</keyword>
<dbReference type="GO" id="GO:0005634">
    <property type="term" value="C:nucleus"/>
    <property type="evidence" value="ECO:0007669"/>
    <property type="project" value="TreeGrafter"/>
</dbReference>
<dbReference type="AlphaFoldDB" id="A0A5A7QZF7"/>
<dbReference type="GO" id="GO:0009820">
    <property type="term" value="P:alkaloid metabolic process"/>
    <property type="evidence" value="ECO:0007669"/>
    <property type="project" value="UniProtKB-KW"/>
</dbReference>
<evidence type="ECO:0000256" key="1">
    <source>
        <dbReference type="ARBA" id="ARBA00009744"/>
    </source>
</evidence>
<dbReference type="Proteomes" id="UP000325081">
    <property type="component" value="Unassembled WGS sequence"/>
</dbReference>
<dbReference type="PANTHER" id="PTHR31213:SF19">
    <property type="entry name" value="BET V I_MAJOR LATEX PROTEIN DOMAIN-CONTAINING PROTEIN"/>
    <property type="match status" value="1"/>
</dbReference>
<evidence type="ECO:0000313" key="5">
    <source>
        <dbReference type="Proteomes" id="UP000325081"/>
    </source>
</evidence>
<protein>
    <submittedName>
        <fullName evidence="4">S-norcoclaurine synthase</fullName>
    </submittedName>
</protein>
<evidence type="ECO:0000256" key="2">
    <source>
        <dbReference type="ARBA" id="ARBA00022589"/>
    </source>
</evidence>
<gene>
    <name evidence="4" type="ORF">STAS_27816</name>
</gene>
<sequence length="156" mass="16783">MEKNIAGSVSEQRELKVSASEAWKLFGGLEFADIVQQALSDLITKIVVLEGDGGVGTILQVFYAPGGPATSKEKLTVVDNGKRVKVAELFEGGYLDFGFSTFLYRWEVIEKEGSENECIGKGTIEYVAKDENAAAMVSSEALVTILNTAAKNLLAK</sequence>
<dbReference type="GO" id="GO:0009738">
    <property type="term" value="P:abscisic acid-activated signaling pathway"/>
    <property type="evidence" value="ECO:0007669"/>
    <property type="project" value="TreeGrafter"/>
</dbReference>
<evidence type="ECO:0000259" key="3">
    <source>
        <dbReference type="Pfam" id="PF00407"/>
    </source>
</evidence>